<feature type="transmembrane region" description="Helical" evidence="1">
    <location>
        <begin position="12"/>
        <end position="39"/>
    </location>
</feature>
<keyword evidence="1" id="KW-0472">Membrane</keyword>
<feature type="transmembrane region" description="Helical" evidence="1">
    <location>
        <begin position="109"/>
        <end position="131"/>
    </location>
</feature>
<proteinExistence type="predicted"/>
<sequence>MGFSLKTKYYIIVFVFFFLKNTLIDSCILLLFFVIVLSLTIIKTEVTIRTTFFCHKFHHLFLRIIINYLIFHFILDEKFPLCFDQFIKLWQVFTQDTLLFMNNAQETYLFGYTGSVIFYITISVPVVTLFCV</sequence>
<keyword evidence="1" id="KW-1133">Transmembrane helix</keyword>
<name>A0A8D9EKC1_9HEMI</name>
<evidence type="ECO:0000313" key="2">
    <source>
        <dbReference type="EMBL" id="CAG6754920.1"/>
    </source>
</evidence>
<feature type="transmembrane region" description="Helical" evidence="1">
    <location>
        <begin position="60"/>
        <end position="75"/>
    </location>
</feature>
<dbReference type="AlphaFoldDB" id="A0A8D9EKC1"/>
<reference evidence="2" key="1">
    <citation type="submission" date="2021-05" db="EMBL/GenBank/DDBJ databases">
        <authorList>
            <person name="Alioto T."/>
            <person name="Alioto T."/>
            <person name="Gomez Garrido J."/>
        </authorList>
    </citation>
    <scope>NUCLEOTIDE SEQUENCE</scope>
</reference>
<protein>
    <submittedName>
        <fullName evidence="2">Uncharacterized protein</fullName>
    </submittedName>
</protein>
<organism evidence="2">
    <name type="scientific">Cacopsylla melanoneura</name>
    <dbReference type="NCBI Taxonomy" id="428564"/>
    <lineage>
        <taxon>Eukaryota</taxon>
        <taxon>Metazoa</taxon>
        <taxon>Ecdysozoa</taxon>
        <taxon>Arthropoda</taxon>
        <taxon>Hexapoda</taxon>
        <taxon>Insecta</taxon>
        <taxon>Pterygota</taxon>
        <taxon>Neoptera</taxon>
        <taxon>Paraneoptera</taxon>
        <taxon>Hemiptera</taxon>
        <taxon>Sternorrhyncha</taxon>
        <taxon>Psylloidea</taxon>
        <taxon>Psyllidae</taxon>
        <taxon>Psyllinae</taxon>
        <taxon>Cacopsylla</taxon>
    </lineage>
</organism>
<evidence type="ECO:0000256" key="1">
    <source>
        <dbReference type="SAM" id="Phobius"/>
    </source>
</evidence>
<accession>A0A8D9EKC1</accession>
<keyword evidence="1" id="KW-0812">Transmembrane</keyword>
<dbReference type="EMBL" id="HBUF01540666">
    <property type="protein sequence ID" value="CAG6754920.1"/>
    <property type="molecule type" value="Transcribed_RNA"/>
</dbReference>